<proteinExistence type="predicted"/>
<name>A0A4R5CVQ2_9ACTN</name>
<dbReference type="Proteomes" id="UP000294739">
    <property type="component" value="Unassembled WGS sequence"/>
</dbReference>
<dbReference type="InParanoid" id="A0A4R5CVQ2"/>
<evidence type="ECO:0000313" key="2">
    <source>
        <dbReference type="EMBL" id="TDE03101.1"/>
    </source>
</evidence>
<organism evidence="2 3">
    <name type="scientific">Jiangella asiatica</name>
    <dbReference type="NCBI Taxonomy" id="2530372"/>
    <lineage>
        <taxon>Bacteria</taxon>
        <taxon>Bacillati</taxon>
        <taxon>Actinomycetota</taxon>
        <taxon>Actinomycetes</taxon>
        <taxon>Jiangellales</taxon>
        <taxon>Jiangellaceae</taxon>
        <taxon>Jiangella</taxon>
    </lineage>
</organism>
<evidence type="ECO:0000313" key="3">
    <source>
        <dbReference type="Proteomes" id="UP000294739"/>
    </source>
</evidence>
<sequence>MAATHEVTNQLPPLTGYEVFGADARLAEAFDRYGDAGMRGWLHGLGRLAGSADAQQGPTPRP</sequence>
<dbReference type="AlphaFoldDB" id="A0A4R5CVQ2"/>
<dbReference type="EMBL" id="SMKZ01000033">
    <property type="protein sequence ID" value="TDE03101.1"/>
    <property type="molecule type" value="Genomic_DNA"/>
</dbReference>
<dbReference type="RefSeq" id="WP_131898094.1">
    <property type="nucleotide sequence ID" value="NZ_SMKZ01000033.1"/>
</dbReference>
<feature type="domain" description="Adaptive response protein AidB N-terminal" evidence="1">
    <location>
        <begin position="9"/>
        <end position="56"/>
    </location>
</feature>
<reference evidence="2 3" key="1">
    <citation type="submission" date="2019-03" db="EMBL/GenBank/DDBJ databases">
        <title>Draft genome sequences of novel Actinobacteria.</title>
        <authorList>
            <person name="Sahin N."/>
            <person name="Ay H."/>
            <person name="Saygin H."/>
        </authorList>
    </citation>
    <scope>NUCLEOTIDE SEQUENCE [LARGE SCALE GENOMIC DNA]</scope>
    <source>
        <strain evidence="2 3">5K138</strain>
    </source>
</reference>
<dbReference type="InterPro" id="IPR041504">
    <property type="entry name" value="AidB_N"/>
</dbReference>
<dbReference type="Pfam" id="PF18158">
    <property type="entry name" value="AidB_N"/>
    <property type="match status" value="1"/>
</dbReference>
<accession>A0A4R5CVQ2</accession>
<keyword evidence="3" id="KW-1185">Reference proteome</keyword>
<comment type="caution">
    <text evidence="2">The sequence shown here is derived from an EMBL/GenBank/DDBJ whole genome shotgun (WGS) entry which is preliminary data.</text>
</comment>
<gene>
    <name evidence="2" type="ORF">E1269_20810</name>
</gene>
<protein>
    <recommendedName>
        <fullName evidence="1">Adaptive response protein AidB N-terminal domain-containing protein</fullName>
    </recommendedName>
</protein>
<evidence type="ECO:0000259" key="1">
    <source>
        <dbReference type="Pfam" id="PF18158"/>
    </source>
</evidence>